<reference evidence="2" key="1">
    <citation type="journal article" date="2015" name="Nature">
        <title>Complex archaea that bridge the gap between prokaryotes and eukaryotes.</title>
        <authorList>
            <person name="Spang A."/>
            <person name="Saw J.H."/>
            <person name="Jorgensen S.L."/>
            <person name="Zaremba-Niedzwiedzka K."/>
            <person name="Martijn J."/>
            <person name="Lind A.E."/>
            <person name="van Eijk R."/>
            <person name="Schleper C."/>
            <person name="Guy L."/>
            <person name="Ettema T.J."/>
        </authorList>
    </citation>
    <scope>NUCLEOTIDE SEQUENCE</scope>
</reference>
<organism evidence="2">
    <name type="scientific">marine sediment metagenome</name>
    <dbReference type="NCBI Taxonomy" id="412755"/>
    <lineage>
        <taxon>unclassified sequences</taxon>
        <taxon>metagenomes</taxon>
        <taxon>ecological metagenomes</taxon>
    </lineage>
</organism>
<comment type="caution">
    <text evidence="2">The sequence shown here is derived from an EMBL/GenBank/DDBJ whole genome shotgun (WGS) entry which is preliminary data.</text>
</comment>
<protein>
    <submittedName>
        <fullName evidence="2">Uncharacterized protein</fullName>
    </submittedName>
</protein>
<dbReference type="AlphaFoldDB" id="A0A0F9HY70"/>
<name>A0A0F9HY70_9ZZZZ</name>
<dbReference type="EMBL" id="LAZR01022954">
    <property type="protein sequence ID" value="KKL80107.1"/>
    <property type="molecule type" value="Genomic_DNA"/>
</dbReference>
<proteinExistence type="predicted"/>
<sequence>MELKDLFEGGYQKFSHSLTRGYYWRYILTTNDKVVLTALMDSVILDRKFYENGILVVNSRHDSLLIHKIGNMSYSTLKRSIDHLHDIGIIVKLRKKFRNNRYFLGFRHKNSQDRVYLLYHLCVKFENQVSEDIENQISKIEEEKIVLKKKNKNLYTTPKVDGINAYCLKADYKQFIKDHVDNINEFLYKRISEEGTLFYTLFGCEDVYRKPLTSRNIIYHSSI</sequence>
<evidence type="ECO:0000256" key="1">
    <source>
        <dbReference type="SAM" id="Coils"/>
    </source>
</evidence>
<gene>
    <name evidence="2" type="ORF">LCGC14_2008080</name>
</gene>
<keyword evidence="1" id="KW-0175">Coiled coil</keyword>
<feature type="coiled-coil region" evidence="1">
    <location>
        <begin position="123"/>
        <end position="150"/>
    </location>
</feature>
<accession>A0A0F9HY70</accession>
<evidence type="ECO:0000313" key="2">
    <source>
        <dbReference type="EMBL" id="KKL80107.1"/>
    </source>
</evidence>